<dbReference type="Gene3D" id="3.90.1150.10">
    <property type="entry name" value="Aspartate Aminotransferase, domain 1"/>
    <property type="match status" value="1"/>
</dbReference>
<dbReference type="InterPro" id="IPR051446">
    <property type="entry name" value="HTH_trans_reg/aminotransferase"/>
</dbReference>
<dbReference type="SMART" id="SM00345">
    <property type="entry name" value="HTH_GNTR"/>
    <property type="match status" value="1"/>
</dbReference>
<dbReference type="Proteomes" id="UP001596106">
    <property type="component" value="Unassembled WGS sequence"/>
</dbReference>
<dbReference type="PANTHER" id="PTHR46577">
    <property type="entry name" value="HTH-TYPE TRANSCRIPTIONAL REGULATORY PROTEIN GABR"/>
    <property type="match status" value="1"/>
</dbReference>
<name>A0ABW0IFE2_9BACT</name>
<dbReference type="Pfam" id="PF00392">
    <property type="entry name" value="GntR"/>
    <property type="match status" value="1"/>
</dbReference>
<proteinExistence type="inferred from homology"/>
<keyword evidence="7" id="KW-0808">Transferase</keyword>
<evidence type="ECO:0000256" key="2">
    <source>
        <dbReference type="ARBA" id="ARBA00022898"/>
    </source>
</evidence>
<dbReference type="GO" id="GO:0008483">
    <property type="term" value="F:transaminase activity"/>
    <property type="evidence" value="ECO:0007669"/>
    <property type="project" value="UniProtKB-KW"/>
</dbReference>
<keyword evidence="3" id="KW-0805">Transcription regulation</keyword>
<comment type="similarity">
    <text evidence="1">In the C-terminal section; belongs to the class-I pyridoxal-phosphate-dependent aminotransferase family.</text>
</comment>
<dbReference type="RefSeq" id="WP_379847881.1">
    <property type="nucleotide sequence ID" value="NZ_JBHSMA010000005.1"/>
</dbReference>
<dbReference type="Gene3D" id="1.10.10.10">
    <property type="entry name" value="Winged helix-like DNA-binding domain superfamily/Winged helix DNA-binding domain"/>
    <property type="match status" value="1"/>
</dbReference>
<dbReference type="InterPro" id="IPR000524">
    <property type="entry name" value="Tscrpt_reg_HTH_GntR"/>
</dbReference>
<dbReference type="PROSITE" id="PS50949">
    <property type="entry name" value="HTH_GNTR"/>
    <property type="match status" value="1"/>
</dbReference>
<sequence length="483" mass="53592">MTTPSTPVFPDFLYQKVAERFEHLITTRVLKIGDKLPSVRALSAEQGISLSTAFRAYSELEMRGMVEARTKSGYYVSYRPHLQAPTSRAPEPITDPARISVDGMIAQVYQQRSAEGITQLALATPALELLPQSKLNKTLSEALRTHPASCLNYEEVQGNRLLRKQIARYAVAGDIAVTEHDIVTTHGCVDALMLCLRAVTKPGDTVAIDSPTYFGIFSVLQGLSLNALQIPTHPIDGLDLAYLENALGTVRVAACLFVPTFNNPTGSCLSDARKQRLVALLAAHEIPLVEDDIYGELYFGKQRPRTCKSFDQQGLVMLCTSVSKSLAPGYRIGWCMPGRFLAQVINLKRMMAVASTTPTQVAVGLFFENGRFDLHMRKLRKALHTQCLQYSQAIAQYFPPDVKITRPEGGYVLWLEMNQQINAYELFQTALQHKISIAPGPIFSTDGRFTNYFRMSFGKPFDNQIAEGLKKLGALIQQKAPVR</sequence>
<keyword evidence="7" id="KW-0032">Aminotransferase</keyword>
<evidence type="ECO:0000256" key="3">
    <source>
        <dbReference type="ARBA" id="ARBA00023015"/>
    </source>
</evidence>
<evidence type="ECO:0000256" key="1">
    <source>
        <dbReference type="ARBA" id="ARBA00005384"/>
    </source>
</evidence>
<dbReference type="SUPFAM" id="SSF46785">
    <property type="entry name" value="Winged helix' DNA-binding domain"/>
    <property type="match status" value="1"/>
</dbReference>
<evidence type="ECO:0000256" key="5">
    <source>
        <dbReference type="ARBA" id="ARBA00023163"/>
    </source>
</evidence>
<keyword evidence="5" id="KW-0804">Transcription</keyword>
<evidence type="ECO:0000313" key="7">
    <source>
        <dbReference type="EMBL" id="MFC5411228.1"/>
    </source>
</evidence>
<organism evidence="7 8">
    <name type="scientific">Larkinella bovis</name>
    <dbReference type="NCBI Taxonomy" id="683041"/>
    <lineage>
        <taxon>Bacteria</taxon>
        <taxon>Pseudomonadati</taxon>
        <taxon>Bacteroidota</taxon>
        <taxon>Cytophagia</taxon>
        <taxon>Cytophagales</taxon>
        <taxon>Spirosomataceae</taxon>
        <taxon>Larkinella</taxon>
    </lineage>
</organism>
<keyword evidence="4" id="KW-0238">DNA-binding</keyword>
<dbReference type="InterPro" id="IPR036390">
    <property type="entry name" value="WH_DNA-bd_sf"/>
</dbReference>
<comment type="caution">
    <text evidence="7">The sequence shown here is derived from an EMBL/GenBank/DDBJ whole genome shotgun (WGS) entry which is preliminary data.</text>
</comment>
<dbReference type="Pfam" id="PF00155">
    <property type="entry name" value="Aminotran_1_2"/>
    <property type="match status" value="1"/>
</dbReference>
<gene>
    <name evidence="7" type="ORF">ACFPMF_18040</name>
</gene>
<keyword evidence="8" id="KW-1185">Reference proteome</keyword>
<keyword evidence="2" id="KW-0663">Pyridoxal phosphate</keyword>
<dbReference type="CDD" id="cd00609">
    <property type="entry name" value="AAT_like"/>
    <property type="match status" value="1"/>
</dbReference>
<protein>
    <submittedName>
        <fullName evidence="7">PLP-dependent aminotransferase family protein</fullName>
    </submittedName>
</protein>
<dbReference type="PANTHER" id="PTHR46577:SF2">
    <property type="entry name" value="TRANSCRIPTIONAL REGULATORY PROTEIN"/>
    <property type="match status" value="1"/>
</dbReference>
<reference evidence="8" key="1">
    <citation type="journal article" date="2019" name="Int. J. Syst. Evol. Microbiol.">
        <title>The Global Catalogue of Microorganisms (GCM) 10K type strain sequencing project: providing services to taxonomists for standard genome sequencing and annotation.</title>
        <authorList>
            <consortium name="The Broad Institute Genomics Platform"/>
            <consortium name="The Broad Institute Genome Sequencing Center for Infectious Disease"/>
            <person name="Wu L."/>
            <person name="Ma J."/>
        </authorList>
    </citation>
    <scope>NUCLEOTIDE SEQUENCE [LARGE SCALE GENOMIC DNA]</scope>
    <source>
        <strain evidence="8">CCUG 55250</strain>
    </source>
</reference>
<dbReference type="InterPro" id="IPR004839">
    <property type="entry name" value="Aminotransferase_I/II_large"/>
</dbReference>
<dbReference type="CDD" id="cd07377">
    <property type="entry name" value="WHTH_GntR"/>
    <property type="match status" value="1"/>
</dbReference>
<dbReference type="InterPro" id="IPR015422">
    <property type="entry name" value="PyrdxlP-dep_Trfase_small"/>
</dbReference>
<dbReference type="EMBL" id="JBHSMA010000005">
    <property type="protein sequence ID" value="MFC5411228.1"/>
    <property type="molecule type" value="Genomic_DNA"/>
</dbReference>
<dbReference type="InterPro" id="IPR015424">
    <property type="entry name" value="PyrdxlP-dep_Trfase"/>
</dbReference>
<dbReference type="SUPFAM" id="SSF53383">
    <property type="entry name" value="PLP-dependent transferases"/>
    <property type="match status" value="1"/>
</dbReference>
<accession>A0ABW0IFE2</accession>
<dbReference type="InterPro" id="IPR015421">
    <property type="entry name" value="PyrdxlP-dep_Trfase_major"/>
</dbReference>
<evidence type="ECO:0000256" key="4">
    <source>
        <dbReference type="ARBA" id="ARBA00023125"/>
    </source>
</evidence>
<dbReference type="InterPro" id="IPR036388">
    <property type="entry name" value="WH-like_DNA-bd_sf"/>
</dbReference>
<dbReference type="Gene3D" id="3.40.640.10">
    <property type="entry name" value="Type I PLP-dependent aspartate aminotransferase-like (Major domain)"/>
    <property type="match status" value="1"/>
</dbReference>
<evidence type="ECO:0000259" key="6">
    <source>
        <dbReference type="PROSITE" id="PS50949"/>
    </source>
</evidence>
<feature type="domain" description="HTH gntR-type" evidence="6">
    <location>
        <begin position="11"/>
        <end position="79"/>
    </location>
</feature>
<evidence type="ECO:0000313" key="8">
    <source>
        <dbReference type="Proteomes" id="UP001596106"/>
    </source>
</evidence>